<dbReference type="PANTHER" id="PTHR43479">
    <property type="entry name" value="ACREF/ENVCD OPERON REPRESSOR-RELATED"/>
    <property type="match status" value="1"/>
</dbReference>
<feature type="DNA-binding region" description="H-T-H motif" evidence="2">
    <location>
        <begin position="26"/>
        <end position="45"/>
    </location>
</feature>
<keyword evidence="1 2" id="KW-0238">DNA-binding</keyword>
<feature type="domain" description="HTH tetR-type" evidence="3">
    <location>
        <begin position="3"/>
        <end position="63"/>
    </location>
</feature>
<evidence type="ECO:0000256" key="2">
    <source>
        <dbReference type="PROSITE-ProRule" id="PRU00335"/>
    </source>
</evidence>
<reference evidence="4 5" key="1">
    <citation type="submission" date="2014-02" db="EMBL/GenBank/DDBJ databases">
        <authorList>
            <person name="Manrique M."/>
        </authorList>
    </citation>
    <scope>NUCLEOTIDE SEQUENCE [LARGE SCALE GENOMIC DNA]</scope>
    <source>
        <strain evidence="4 5">LMG17956</strain>
    </source>
</reference>
<evidence type="ECO:0000256" key="1">
    <source>
        <dbReference type="ARBA" id="ARBA00023125"/>
    </source>
</evidence>
<sequence length="181" mass="21751">MTYSAQEKLKQSLILLLDDFDFDQISISKICKEAGVHRSTFYAYYDNQSDLLEDAMAYLADIFTTEFASLQETFEAEKEHDSLLDSYYLLPYLTYIKNHQKLYKIYLKNPTDFQHEKVVEQHINEQFLNRYHAKGFTDEKMIRYMTHFYTAGIRRIIYDWVMDDCHDDITYIIKIIHTIIF</sequence>
<gene>
    <name evidence="4" type="ORF">BN963_SGAL_01425</name>
</gene>
<dbReference type="InterPro" id="IPR050624">
    <property type="entry name" value="HTH-type_Tx_Regulator"/>
</dbReference>
<dbReference type="GO" id="GO:0003677">
    <property type="term" value="F:DNA binding"/>
    <property type="evidence" value="ECO:0007669"/>
    <property type="project" value="UniProtKB-UniRule"/>
</dbReference>
<dbReference type="Proteomes" id="UP000027584">
    <property type="component" value="Unassembled WGS sequence"/>
</dbReference>
<dbReference type="PANTHER" id="PTHR43479:SF11">
    <property type="entry name" value="ACREF_ENVCD OPERON REPRESSOR-RELATED"/>
    <property type="match status" value="1"/>
</dbReference>
<dbReference type="AlphaFoldDB" id="A0A060RKV1"/>
<dbReference type="PROSITE" id="PS50977">
    <property type="entry name" value="HTH_TETR_2"/>
    <property type="match status" value="1"/>
</dbReference>
<dbReference type="Gene3D" id="1.10.357.10">
    <property type="entry name" value="Tetracycline Repressor, domain 2"/>
    <property type="match status" value="1"/>
</dbReference>
<dbReference type="InterPro" id="IPR009057">
    <property type="entry name" value="Homeodomain-like_sf"/>
</dbReference>
<organism evidence="4 5">
    <name type="scientific">Streptococcus gallolyticus</name>
    <dbReference type="NCBI Taxonomy" id="315405"/>
    <lineage>
        <taxon>Bacteria</taxon>
        <taxon>Bacillati</taxon>
        <taxon>Bacillota</taxon>
        <taxon>Bacilli</taxon>
        <taxon>Lactobacillales</taxon>
        <taxon>Streptococcaceae</taxon>
        <taxon>Streptococcus</taxon>
    </lineage>
</organism>
<comment type="caution">
    <text evidence="4">The sequence shown here is derived from an EMBL/GenBank/DDBJ whole genome shotgun (WGS) entry which is preliminary data.</text>
</comment>
<protein>
    <submittedName>
        <fullName evidence="4">Putative transcriptional regulator, TetR family</fullName>
    </submittedName>
</protein>
<dbReference type="Pfam" id="PF14278">
    <property type="entry name" value="TetR_C_8"/>
    <property type="match status" value="1"/>
</dbReference>
<evidence type="ECO:0000313" key="5">
    <source>
        <dbReference type="Proteomes" id="UP000027584"/>
    </source>
</evidence>
<dbReference type="InterPro" id="IPR001647">
    <property type="entry name" value="HTH_TetR"/>
</dbReference>
<reference evidence="4 5" key="2">
    <citation type="submission" date="2014-05" db="EMBL/GenBank/DDBJ databases">
        <title>Genome sequence of Streptococcus gallolyticus.</title>
        <authorList>
            <person name="Del Campo R."/>
        </authorList>
    </citation>
    <scope>NUCLEOTIDE SEQUENCE [LARGE SCALE GENOMIC DNA]</scope>
    <source>
        <strain evidence="4 5">LMG17956</strain>
    </source>
</reference>
<dbReference type="SUPFAM" id="SSF46689">
    <property type="entry name" value="Homeodomain-like"/>
    <property type="match status" value="1"/>
</dbReference>
<proteinExistence type="predicted"/>
<dbReference type="InterPro" id="IPR039532">
    <property type="entry name" value="TetR_C_Firmicutes"/>
</dbReference>
<dbReference type="Pfam" id="PF00440">
    <property type="entry name" value="TetR_N"/>
    <property type="match status" value="1"/>
</dbReference>
<accession>A0A060RKV1</accession>
<evidence type="ECO:0000259" key="3">
    <source>
        <dbReference type="PROSITE" id="PS50977"/>
    </source>
</evidence>
<evidence type="ECO:0000313" key="4">
    <source>
        <dbReference type="EMBL" id="CDO18227.1"/>
    </source>
</evidence>
<name>A0A060RKV1_9STRE</name>
<dbReference type="EMBL" id="CCBC010000175">
    <property type="protein sequence ID" value="CDO18227.1"/>
    <property type="molecule type" value="Genomic_DNA"/>
</dbReference>